<feature type="compositionally biased region" description="Basic and acidic residues" evidence="7">
    <location>
        <begin position="2208"/>
        <end position="2218"/>
    </location>
</feature>
<feature type="region of interest" description="Disordered" evidence="7">
    <location>
        <begin position="929"/>
        <end position="952"/>
    </location>
</feature>
<dbReference type="GO" id="GO:0006606">
    <property type="term" value="P:protein import into nucleus"/>
    <property type="evidence" value="ECO:0007669"/>
    <property type="project" value="InterPro"/>
</dbReference>
<dbReference type="GO" id="GO:0006406">
    <property type="term" value="P:mRNA export from nucleus"/>
    <property type="evidence" value="ECO:0007669"/>
    <property type="project" value="TreeGrafter"/>
</dbReference>
<feature type="coiled-coil region" evidence="6">
    <location>
        <begin position="838"/>
        <end position="897"/>
    </location>
</feature>
<dbReference type="InterPro" id="IPR012929">
    <property type="entry name" value="Nucleoprot-TPR/MLP1-2_dom"/>
</dbReference>
<feature type="compositionally biased region" description="Polar residues" evidence="7">
    <location>
        <begin position="2574"/>
        <end position="2585"/>
    </location>
</feature>
<evidence type="ECO:0000313" key="11">
    <source>
        <dbReference type="EMBL" id="CAG7834924.1"/>
    </source>
</evidence>
<feature type="region of interest" description="Disordered" evidence="7">
    <location>
        <begin position="2285"/>
        <end position="2337"/>
    </location>
</feature>
<accession>A0A8J2LKP1</accession>
<feature type="coiled-coil region" evidence="6">
    <location>
        <begin position="450"/>
        <end position="519"/>
    </location>
</feature>
<feature type="compositionally biased region" description="Low complexity" evidence="7">
    <location>
        <begin position="2458"/>
        <end position="2473"/>
    </location>
</feature>
<feature type="coiled-coil region" evidence="6">
    <location>
        <begin position="1258"/>
        <end position="1347"/>
    </location>
</feature>
<dbReference type="EMBL" id="CAJVCH010570436">
    <property type="protein sequence ID" value="CAG7834924.1"/>
    <property type="molecule type" value="Genomic_DNA"/>
</dbReference>
<dbReference type="Pfam" id="PF25481">
    <property type="entry name" value="Nucleoprot-TPR"/>
    <property type="match status" value="1"/>
</dbReference>
<feature type="coiled-coil region" evidence="6">
    <location>
        <begin position="959"/>
        <end position="1085"/>
    </location>
</feature>
<feature type="coiled-coil region" evidence="6">
    <location>
        <begin position="1482"/>
        <end position="1544"/>
    </location>
</feature>
<feature type="compositionally biased region" description="Polar residues" evidence="7">
    <location>
        <begin position="1844"/>
        <end position="1859"/>
    </location>
</feature>
<feature type="coiled-coil region" evidence="6">
    <location>
        <begin position="1391"/>
        <end position="1439"/>
    </location>
</feature>
<feature type="compositionally biased region" description="Polar residues" evidence="7">
    <location>
        <begin position="1737"/>
        <end position="1753"/>
    </location>
</feature>
<feature type="coiled-coil region" evidence="6">
    <location>
        <begin position="1128"/>
        <end position="1201"/>
    </location>
</feature>
<dbReference type="PANTHER" id="PTHR18898">
    <property type="entry name" value="NUCLEOPROTEIN TPR-RELATED"/>
    <property type="match status" value="1"/>
</dbReference>
<name>A0A8J2LKP1_9HEXA</name>
<feature type="compositionally biased region" description="Low complexity" evidence="7">
    <location>
        <begin position="1970"/>
        <end position="1989"/>
    </location>
</feature>
<comment type="subcellular location">
    <subcellularLocation>
        <location evidence="1">Nucleus</location>
    </subcellularLocation>
</comment>
<evidence type="ECO:0000256" key="1">
    <source>
        <dbReference type="ARBA" id="ARBA00004123"/>
    </source>
</evidence>
<feature type="coiled-coil region" evidence="6">
    <location>
        <begin position="62"/>
        <end position="166"/>
    </location>
</feature>
<feature type="coiled-coil region" evidence="6">
    <location>
        <begin position="564"/>
        <end position="634"/>
    </location>
</feature>
<dbReference type="GO" id="GO:0005643">
    <property type="term" value="C:nuclear pore"/>
    <property type="evidence" value="ECO:0007669"/>
    <property type="project" value="UniProtKB-ARBA"/>
</dbReference>
<feature type="compositionally biased region" description="Low complexity" evidence="7">
    <location>
        <begin position="1813"/>
        <end position="1830"/>
    </location>
</feature>
<evidence type="ECO:0000256" key="2">
    <source>
        <dbReference type="ARBA" id="ARBA00005274"/>
    </source>
</evidence>
<dbReference type="GO" id="GO:1901673">
    <property type="term" value="P:regulation of mitotic spindle assembly"/>
    <property type="evidence" value="ECO:0007669"/>
    <property type="project" value="TreeGrafter"/>
</dbReference>
<dbReference type="InterPro" id="IPR057577">
    <property type="entry name" value="Nucleoprot-TPR/MLP1_dom"/>
</dbReference>
<feature type="compositionally biased region" description="Basic and acidic residues" evidence="7">
    <location>
        <begin position="2051"/>
        <end position="2063"/>
    </location>
</feature>
<feature type="region of interest" description="Disordered" evidence="7">
    <location>
        <begin position="1808"/>
        <end position="1830"/>
    </location>
</feature>
<dbReference type="PANTHER" id="PTHR18898:SF2">
    <property type="entry name" value="NUCLEOPROTEIN TPR"/>
    <property type="match status" value="1"/>
</dbReference>
<feature type="compositionally biased region" description="Polar residues" evidence="7">
    <location>
        <begin position="929"/>
        <end position="939"/>
    </location>
</feature>
<protein>
    <recommendedName>
        <fullName evidence="3">Nucleoprotein TPR</fullName>
    </recommendedName>
</protein>
<dbReference type="Proteomes" id="UP000708208">
    <property type="component" value="Unassembled WGS sequence"/>
</dbReference>
<feature type="coiled-coil region" evidence="6">
    <location>
        <begin position="662"/>
        <end position="805"/>
    </location>
</feature>
<dbReference type="Pfam" id="PF07926">
    <property type="entry name" value="TPR_MLP1_2"/>
    <property type="match status" value="1"/>
</dbReference>
<evidence type="ECO:0000256" key="4">
    <source>
        <dbReference type="ARBA" id="ARBA00023054"/>
    </source>
</evidence>
<evidence type="ECO:0000256" key="5">
    <source>
        <dbReference type="ARBA" id="ARBA00023242"/>
    </source>
</evidence>
<feature type="compositionally biased region" description="Polar residues" evidence="7">
    <location>
        <begin position="2251"/>
        <end position="2260"/>
    </location>
</feature>
<feature type="domain" description="NUA/TPR/MLP1-2-like" evidence="10">
    <location>
        <begin position="487"/>
        <end position="590"/>
    </location>
</feature>
<feature type="compositionally biased region" description="Acidic residues" evidence="7">
    <location>
        <begin position="2065"/>
        <end position="2077"/>
    </location>
</feature>
<feature type="compositionally biased region" description="Acidic residues" evidence="7">
    <location>
        <begin position="2110"/>
        <end position="2133"/>
    </location>
</feature>
<feature type="compositionally biased region" description="Acidic residues" evidence="7">
    <location>
        <begin position="2145"/>
        <end position="2192"/>
    </location>
</feature>
<proteinExistence type="inferred from homology"/>
<feature type="compositionally biased region" description="Low complexity" evidence="7">
    <location>
        <begin position="2554"/>
        <end position="2573"/>
    </location>
</feature>
<reference evidence="11" key="1">
    <citation type="submission" date="2021-06" db="EMBL/GenBank/DDBJ databases">
        <authorList>
            <person name="Hodson N. C."/>
            <person name="Mongue J. A."/>
            <person name="Jaron S. K."/>
        </authorList>
    </citation>
    <scope>NUCLEOTIDE SEQUENCE</scope>
</reference>
<gene>
    <name evidence="11" type="ORF">AFUS01_LOCUS44364</name>
</gene>
<feature type="compositionally biased region" description="Low complexity" evidence="7">
    <location>
        <begin position="1946"/>
        <end position="1957"/>
    </location>
</feature>
<dbReference type="GO" id="GO:0017056">
    <property type="term" value="F:structural constituent of nuclear pore"/>
    <property type="evidence" value="ECO:0007669"/>
    <property type="project" value="TreeGrafter"/>
</dbReference>
<dbReference type="OrthoDB" id="343070at2759"/>
<dbReference type="GO" id="GO:0034399">
    <property type="term" value="C:nuclear periphery"/>
    <property type="evidence" value="ECO:0007669"/>
    <property type="project" value="UniProtKB-ARBA"/>
</dbReference>
<feature type="compositionally biased region" description="Basic and acidic residues" evidence="7">
    <location>
        <begin position="2404"/>
        <end position="2417"/>
    </location>
</feature>
<organism evidence="11 12">
    <name type="scientific">Allacma fusca</name>
    <dbReference type="NCBI Taxonomy" id="39272"/>
    <lineage>
        <taxon>Eukaryota</taxon>
        <taxon>Metazoa</taxon>
        <taxon>Ecdysozoa</taxon>
        <taxon>Arthropoda</taxon>
        <taxon>Hexapoda</taxon>
        <taxon>Collembola</taxon>
        <taxon>Symphypleona</taxon>
        <taxon>Sminthuridae</taxon>
        <taxon>Allacma</taxon>
    </lineage>
</organism>
<dbReference type="InterPro" id="IPR057974">
    <property type="entry name" value="NUA/TPR/MLP1-2-like_dom"/>
</dbReference>
<feature type="domain" description="Nucleoprotein TPR/MPL1" evidence="9">
    <location>
        <begin position="186"/>
        <end position="265"/>
    </location>
</feature>
<evidence type="ECO:0000259" key="8">
    <source>
        <dbReference type="Pfam" id="PF07926"/>
    </source>
</evidence>
<evidence type="ECO:0000256" key="7">
    <source>
        <dbReference type="SAM" id="MobiDB-lite"/>
    </source>
</evidence>
<feature type="compositionally biased region" description="Low complexity" evidence="7">
    <location>
        <begin position="2001"/>
        <end position="2018"/>
    </location>
</feature>
<comment type="caution">
    <text evidence="11">The sequence shown here is derived from an EMBL/GenBank/DDBJ whole genome shotgun (WGS) entry which is preliminary data.</text>
</comment>
<feature type="coiled-coil region" evidence="6">
    <location>
        <begin position="255"/>
        <end position="381"/>
    </location>
</feature>
<keyword evidence="4 6" id="KW-0175">Coiled coil</keyword>
<keyword evidence="5" id="KW-0539">Nucleus</keyword>
<evidence type="ECO:0000259" key="10">
    <source>
        <dbReference type="Pfam" id="PF25785"/>
    </source>
</evidence>
<feature type="region of interest" description="Disordered" evidence="7">
    <location>
        <begin position="2513"/>
        <end position="2585"/>
    </location>
</feature>
<sequence>MMAGSGGRRPPLLSEPFQPTLQFLTPEELFHTSDSVKNKVLRILGDMHRNLHGSEAQRRNDKAAYEQQIFELESQLREKSNAAENANVMLLEERKNTEDYVTRYRSGLSQLSALEEKNSSLEKELSSTKIKCDQLNQEKEDLLNMVEKRNVEIEKLTVDLKHANEQLQSSTVAKIEALAKVDELTSKEIELDYKEKQLEKEREWISKQVQLLNEELDKKNIELLDIQRKASSKYLGVQTELAERSEELRIAEVSLEGVKKSNEEQEKHIEQLMEKLKDAQDVEIKVEENYRQELKAQKKIAELYKESSEEASKKVEELEDAITNLQSLLKQAADRYGELEERYREAVKKLAEETSESEKKIEELNQELTDANELLTNIKKQGMTDEMIQSLSPAAAAASAMLKNSHSLTEIYSRYQGVYSELLQAKEDNEKLNSYVNQILKEITDRAPTLRRQKEDYDRCLKTIDALQDQLDLSLREISDCKLENAHLKKSNGAIDRENSRLKSQLRDLALQIKSLVKEVETSRGNYSFNEPDEVSVVPDVNTSPSQMSSSRVITDRLVTFRNIDELQQQNQHLLAVVRELSEAQEKAEKELDENQLKEMKEALEAAKTEISDLKALKNRHESMIESLSQQRDTFSALLKQQRSPVGENSKSFDFTTSQEKILGLEKIVAESNTLMQKLKEEYDTYRKEKNENDKIANEQLERLRDDLMRLRTDNAKLASQVEYNNERSKVYTANLDTYKKNIAVLEEKSKQYQLTILKHEQSIEAFKAELATTQQNLARTEVGLSSANQERNILRDAKARIQAERDLFQREHSTQQMLHINLEEIKNGLEMCNSAARIKIENELDSLQKENAALRRKNDIDNDRFKDTILAWDKMAKDLQAKNDTQEAEINAVKNELNSCQGIIRTQRKEIEELLNKVSVLTGTSVSNGQSANTSVASSPGKLNESVQGDDGSIEKKVKDLTLTLTDSQTEVKSLKQQLELARSSLEQYKTLAQAMEDQLNSANATSKNFSEDLAERLACKDDIIRNIQGRLDAAEKEYIQLKEERENEKNENENKIKFMTEEINRMRRELQTANSKLQSLVEENCTIKADMERHVQVSKDMQEKYERELALHAQDVKTGGEIKSELDELKGKADEATRLWKNSEETLKATRTGWEEREKVMTSELENMQKNLQEVESLNSSLQDQLIALTTQINSLRQVEATSQGANLNSSLDTSLNTSFSENDVKTSEQWLQLVRYLRREKEIARTKTDMAQTASQRLESQVSYLERQLEESQRQLKEIQDKSHVSVITSAKQAELLRKVETLSALTDSNRMLREEKDAAMKEIEELKLKLQNIEAEMSPLRAQNIEFETKCESLSNENISLKQDSSRWRARASSLLEKCNKVNPEEMKKLQIEKDTLQKQLTTLQDSFKKQQQELARLNLQLKTVQQNLATQQVANASLLSEKKVQMEEHKKLAEQSVKTKSEADSLQGENLTLKTSQAEQETEILRLKKELEKIQKQLEEHKNTVKTIKNIAKKYKKQYEDLRDEHSALQEKVTALDESAAAAAEVKKSVSDFSSSTSDDQMVVEQQAEEDSLRQEVARCEGRVTELTHENDGLRRDIDTVKTDCNQREERAKLAMKAIREKLNQVNQQKSDAETELSEYKQKLATAESNDDERNVRFAALKSQLEGRIAKLEKENKDLRALTAGNVGDSAVAGTSEMSVANASLLEENARLKKELEMLRQRVLALEKQMKLHSQQQVTKGTSTGNDKPQSDPPKANIKPIAGTSSAIISKQVTQAVTPAMSRPPLTASIRPMSMQRKATVMPTTAMPTQQHTSTAQPQQSSSSAGITMSPVQFIAPVSQAQVSTSTPDQSSGIEHSHHLPVTSSAATATVTNSTNVRQATVQPTPAVTITPVASTMTTNTTATVAPQGPSVERESAEIGLHEDPSTSTSSHMEDMEMGDSSEQVSSSESSSTHQQMIPVAPIRSQQLDQVQQSSQSVSGTSLTVNQGSNLCVEEPSPSTSTTGSSSRPSQSGKRGRDSEVETSQESQPTDEPENKRTRVNIPIPIDREAEAMSHQQEEFIIDDELDEDHDQEADQGRTDEENQIPHSDTSAAKPAASGIAQTDSQEDDDSDVIVIESDDEDEDDAADDMVSGRVHRDEIDDGNDDEDLEEEGEDEEEDIGDESEGSMVGTDDDGDVDDDDDDDEDGGVGIDAGIGDDQEDQGLDHDEGREAESMEDNEGDGELKIDDGEEHEADTIVVEVDESDSQQGANTVVVQDSGPSGVSAVVPVAEERDLVETVPVIQSSGSTGNASSTSSSSGILWGQSSPGTSARPVPLTRPGRQERLPSLGRQHQLTPGVQIHSQYDDMDDSIVPSTPTLFVPRRSDGFAEAVSSPHIAPQRFTFSSHGDTTTSSGQSGLDDTRIDLHAYDDGTGRSVPTTPLQVSPPEVTDLPSGLDPHGESSHDVPGMSQEMSDVQPSSSDSSRFSQPKASAEVPTITITSALDSSLDSSPDLNLDGDAIVAVHTESESLEGVGDAHTIPGSRPEASVTSSDEDKIDAGVAVLGQTHQSAATSSSSGTASPTPSSNTPGQAGSTDLQNPQQHRLLLQGVLLPLPGVVVGLSLVDH</sequence>
<feature type="compositionally biased region" description="Polar residues" evidence="7">
    <location>
        <begin position="2386"/>
        <end position="2403"/>
    </location>
</feature>
<keyword evidence="12" id="KW-1185">Reference proteome</keyword>
<feature type="region of interest" description="Disordered" evidence="7">
    <location>
        <begin position="2383"/>
        <end position="2482"/>
    </location>
</feature>
<feature type="coiled-coil region" evidence="6">
    <location>
        <begin position="195"/>
        <end position="229"/>
    </location>
</feature>
<feature type="region of interest" description="Disordered" evidence="7">
    <location>
        <begin position="1844"/>
        <end position="1872"/>
    </location>
</feature>
<evidence type="ECO:0000256" key="6">
    <source>
        <dbReference type="SAM" id="Coils"/>
    </source>
</evidence>
<evidence type="ECO:0000259" key="9">
    <source>
        <dbReference type="Pfam" id="PF25481"/>
    </source>
</evidence>
<feature type="region of interest" description="Disordered" evidence="7">
    <location>
        <begin position="1735"/>
        <end position="1769"/>
    </location>
</feature>
<feature type="compositionally biased region" description="Basic and acidic residues" evidence="7">
    <location>
        <begin position="1917"/>
        <end position="1930"/>
    </location>
</feature>
<feature type="compositionally biased region" description="Low complexity" evidence="7">
    <location>
        <begin position="2289"/>
        <end position="2311"/>
    </location>
</feature>
<feature type="region of interest" description="Disordered" evidence="7">
    <location>
        <begin position="1904"/>
        <end position="2267"/>
    </location>
</feature>
<evidence type="ECO:0000313" key="12">
    <source>
        <dbReference type="Proteomes" id="UP000708208"/>
    </source>
</evidence>
<evidence type="ECO:0000256" key="3">
    <source>
        <dbReference type="ARBA" id="ARBA00019789"/>
    </source>
</evidence>
<comment type="similarity">
    <text evidence="2">Belongs to the TPR family.</text>
</comment>
<dbReference type="Pfam" id="PF25785">
    <property type="entry name" value="TPR"/>
    <property type="match status" value="1"/>
</dbReference>
<feature type="domain" description="Nucleoprotein TPR/MLP1-2" evidence="8">
    <location>
        <begin position="1063"/>
        <end position="1188"/>
    </location>
</feature>